<sequence length="183" mass="19456">MGKSQPAVPTGWHKFAISGGWIGTFLLAAWILVPRLMIGTTVPIAWVVTVSLPLVLMAIGGVTLGVPALRDMIPTKRSVAWLWFAFFWAFIVGLFLPDSTIFSAGSPDHATALVAVLFGPGWEGAGSAIANPAAILMTISGIIGAVFSLLDSRAGGPIRTEDEDAFQGQGYFTILGEDEYYQQ</sequence>
<evidence type="ECO:0000313" key="3">
    <source>
        <dbReference type="Proteomes" id="UP000703315"/>
    </source>
</evidence>
<evidence type="ECO:0000256" key="1">
    <source>
        <dbReference type="SAM" id="Phobius"/>
    </source>
</evidence>
<reference evidence="2" key="2">
    <citation type="submission" date="2021-09" db="EMBL/GenBank/DDBJ databases">
        <authorList>
            <person name="Gilroy R."/>
        </authorList>
    </citation>
    <scope>NUCLEOTIDE SEQUENCE</scope>
    <source>
        <strain evidence="2">ChiHjej13B12-14962</strain>
    </source>
</reference>
<organism evidence="2 3">
    <name type="scientific">Enteractinococcus helveticum</name>
    <dbReference type="NCBI Taxonomy" id="1837282"/>
    <lineage>
        <taxon>Bacteria</taxon>
        <taxon>Bacillati</taxon>
        <taxon>Actinomycetota</taxon>
        <taxon>Actinomycetes</taxon>
        <taxon>Micrococcales</taxon>
        <taxon>Micrococcaceae</taxon>
    </lineage>
</organism>
<feature type="transmembrane region" description="Helical" evidence="1">
    <location>
        <begin position="12"/>
        <end position="32"/>
    </location>
</feature>
<keyword evidence="1" id="KW-0472">Membrane</keyword>
<gene>
    <name evidence="2" type="ORF">K8V32_07255</name>
</gene>
<comment type="caution">
    <text evidence="2">The sequence shown here is derived from an EMBL/GenBank/DDBJ whole genome shotgun (WGS) entry which is preliminary data.</text>
</comment>
<keyword evidence="1" id="KW-0812">Transmembrane</keyword>
<evidence type="ECO:0000313" key="2">
    <source>
        <dbReference type="EMBL" id="HJF14589.1"/>
    </source>
</evidence>
<protein>
    <submittedName>
        <fullName evidence="2">Uncharacterized protein</fullName>
    </submittedName>
</protein>
<feature type="transmembrane region" description="Helical" evidence="1">
    <location>
        <begin position="44"/>
        <end position="66"/>
    </location>
</feature>
<dbReference type="EMBL" id="DYXC01000073">
    <property type="protein sequence ID" value="HJF14589.1"/>
    <property type="molecule type" value="Genomic_DNA"/>
</dbReference>
<dbReference type="RefSeq" id="WP_303905093.1">
    <property type="nucleotide sequence ID" value="NZ_DYXC01000073.1"/>
</dbReference>
<dbReference type="AlphaFoldDB" id="A0A921K921"/>
<proteinExistence type="predicted"/>
<dbReference type="Proteomes" id="UP000703315">
    <property type="component" value="Unassembled WGS sequence"/>
</dbReference>
<accession>A0A921K921</accession>
<name>A0A921K921_9MICC</name>
<feature type="transmembrane region" description="Helical" evidence="1">
    <location>
        <begin position="129"/>
        <end position="150"/>
    </location>
</feature>
<feature type="transmembrane region" description="Helical" evidence="1">
    <location>
        <begin position="78"/>
        <end position="96"/>
    </location>
</feature>
<keyword evidence="1" id="KW-1133">Transmembrane helix</keyword>
<reference evidence="2" key="1">
    <citation type="journal article" date="2021" name="PeerJ">
        <title>Extensive microbial diversity within the chicken gut microbiome revealed by metagenomics and culture.</title>
        <authorList>
            <person name="Gilroy R."/>
            <person name="Ravi A."/>
            <person name="Getino M."/>
            <person name="Pursley I."/>
            <person name="Horton D.L."/>
            <person name="Alikhan N.F."/>
            <person name="Baker D."/>
            <person name="Gharbi K."/>
            <person name="Hall N."/>
            <person name="Watson M."/>
            <person name="Adriaenssens E.M."/>
            <person name="Foster-Nyarko E."/>
            <person name="Jarju S."/>
            <person name="Secka A."/>
            <person name="Antonio M."/>
            <person name="Oren A."/>
            <person name="Chaudhuri R.R."/>
            <person name="La Ragione R."/>
            <person name="Hildebrand F."/>
            <person name="Pallen M.J."/>
        </authorList>
    </citation>
    <scope>NUCLEOTIDE SEQUENCE</scope>
    <source>
        <strain evidence="2">ChiHjej13B12-14962</strain>
    </source>
</reference>